<dbReference type="EMBL" id="MNTG01000004">
    <property type="protein sequence ID" value="OLA38963.1"/>
    <property type="molecule type" value="Genomic_DNA"/>
</dbReference>
<dbReference type="AlphaFoldDB" id="A0A1Q6R9C7"/>
<reference evidence="1 2" key="1">
    <citation type="journal article" date="2016" name="Nat. Biotechnol.">
        <title>Measurement of bacterial replication rates in microbial communities.</title>
        <authorList>
            <person name="Brown C.T."/>
            <person name="Olm M.R."/>
            <person name="Thomas B.C."/>
            <person name="Banfield J.F."/>
        </authorList>
    </citation>
    <scope>NUCLEOTIDE SEQUENCE [LARGE SCALE GENOMIC DNA]</scope>
    <source>
        <strain evidence="1">46_33</strain>
    </source>
</reference>
<evidence type="ECO:0000313" key="2">
    <source>
        <dbReference type="Proteomes" id="UP000186777"/>
    </source>
</evidence>
<evidence type="ECO:0008006" key="3">
    <source>
        <dbReference type="Google" id="ProtNLM"/>
    </source>
</evidence>
<gene>
    <name evidence="1" type="ORF">BHW43_02520</name>
</gene>
<organism evidence="1 2">
    <name type="scientific">Phascolarctobacterium succinatutens</name>
    <dbReference type="NCBI Taxonomy" id="626940"/>
    <lineage>
        <taxon>Bacteria</taxon>
        <taxon>Bacillati</taxon>
        <taxon>Bacillota</taxon>
        <taxon>Negativicutes</taxon>
        <taxon>Acidaminococcales</taxon>
        <taxon>Acidaminococcaceae</taxon>
        <taxon>Phascolarctobacterium</taxon>
    </lineage>
</organism>
<dbReference type="Proteomes" id="UP000186777">
    <property type="component" value="Unassembled WGS sequence"/>
</dbReference>
<dbReference type="SUPFAM" id="SSF52540">
    <property type="entry name" value="P-loop containing nucleoside triphosphate hydrolases"/>
    <property type="match status" value="1"/>
</dbReference>
<evidence type="ECO:0000313" key="1">
    <source>
        <dbReference type="EMBL" id="OLA38963.1"/>
    </source>
</evidence>
<dbReference type="InterPro" id="IPR027417">
    <property type="entry name" value="P-loop_NTPase"/>
</dbReference>
<dbReference type="RefSeq" id="WP_303679386.1">
    <property type="nucleotide sequence ID" value="NZ_DBEZXK010000033.1"/>
</dbReference>
<dbReference type="Pfam" id="PF19842">
    <property type="entry name" value="YqeC"/>
    <property type="match status" value="1"/>
</dbReference>
<comment type="caution">
    <text evidence="1">The sequence shown here is derived from an EMBL/GenBank/DDBJ whole genome shotgun (WGS) entry which is preliminary data.</text>
</comment>
<dbReference type="InterPro" id="IPR017587">
    <property type="entry name" value="YqeC"/>
</dbReference>
<name>A0A1Q6R9C7_9FIRM</name>
<dbReference type="NCBIfam" id="TIGR03172">
    <property type="entry name" value="selenium cofactor biosynthesis protein YqeC"/>
    <property type="match status" value="1"/>
</dbReference>
<dbReference type="STRING" id="626940.BHW43_02520"/>
<proteinExistence type="predicted"/>
<accession>A0A1Q6R9C7</accession>
<sequence>MAHCPFDFFSDGKKHTICLVGGGGKTTVMYELAAAWAACGRKVLVLTSTHILCPADGSFAADVPAVQNLWQQGRYAVIGTPELSTGKLTAPPQDLYEALQLQADVILCEADGSKHHPCKAPAAHEPVLLPDSDIVLAVAGMDALCRPLAQACQRPQPAAALLGCSLDSVIDEQMLAALLLSEQGSRKNVGTRTYYIVLNKCDLLKAAQQEEMLRLLVGEGIDERRIWLREGGDSKC</sequence>
<protein>
    <recommendedName>
        <fullName evidence="3">Selenium-dependent hydroxylase accessory protein YqeC</fullName>
    </recommendedName>
</protein>